<dbReference type="SMART" id="SM00245">
    <property type="entry name" value="TSPc"/>
    <property type="match status" value="1"/>
</dbReference>
<keyword evidence="3 5" id="KW-0378">Hydrolase</keyword>
<evidence type="ECO:0000256" key="2">
    <source>
        <dbReference type="ARBA" id="ARBA00022670"/>
    </source>
</evidence>
<dbReference type="InterPro" id="IPR040573">
    <property type="entry name" value="TSP_N"/>
</dbReference>
<dbReference type="AlphaFoldDB" id="A0A5B8URV4"/>
<evidence type="ECO:0000256" key="7">
    <source>
        <dbReference type="SAM" id="SignalP"/>
    </source>
</evidence>
<gene>
    <name evidence="9" type="ORF">FRZ54_04120</name>
</gene>
<evidence type="ECO:0000256" key="3">
    <source>
        <dbReference type="ARBA" id="ARBA00022801"/>
    </source>
</evidence>
<evidence type="ECO:0000256" key="1">
    <source>
        <dbReference type="ARBA" id="ARBA00009179"/>
    </source>
</evidence>
<feature type="compositionally biased region" description="Basic and acidic residues" evidence="6">
    <location>
        <begin position="644"/>
        <end position="661"/>
    </location>
</feature>
<feature type="region of interest" description="Disordered" evidence="6">
    <location>
        <begin position="635"/>
        <end position="661"/>
    </location>
</feature>
<dbReference type="InterPro" id="IPR036034">
    <property type="entry name" value="PDZ_sf"/>
</dbReference>
<dbReference type="GO" id="GO:0007165">
    <property type="term" value="P:signal transduction"/>
    <property type="evidence" value="ECO:0007669"/>
    <property type="project" value="TreeGrafter"/>
</dbReference>
<evidence type="ECO:0000256" key="4">
    <source>
        <dbReference type="ARBA" id="ARBA00022825"/>
    </source>
</evidence>
<dbReference type="GO" id="GO:0006508">
    <property type="term" value="P:proteolysis"/>
    <property type="evidence" value="ECO:0007669"/>
    <property type="project" value="UniProtKB-KW"/>
</dbReference>
<dbReference type="Gene3D" id="2.30.42.10">
    <property type="match status" value="1"/>
</dbReference>
<organism evidence="9 10">
    <name type="scientific">Mucilaginibacter ginsenosidivorans</name>
    <dbReference type="NCBI Taxonomy" id="398053"/>
    <lineage>
        <taxon>Bacteria</taxon>
        <taxon>Pseudomonadati</taxon>
        <taxon>Bacteroidota</taxon>
        <taxon>Sphingobacteriia</taxon>
        <taxon>Sphingobacteriales</taxon>
        <taxon>Sphingobacteriaceae</taxon>
        <taxon>Mucilaginibacter</taxon>
    </lineage>
</organism>
<dbReference type="SUPFAM" id="SSF50156">
    <property type="entry name" value="PDZ domain-like"/>
    <property type="match status" value="1"/>
</dbReference>
<dbReference type="Proteomes" id="UP000321479">
    <property type="component" value="Chromosome"/>
</dbReference>
<name>A0A5B8URV4_9SPHI</name>
<dbReference type="Pfam" id="PF11818">
    <property type="entry name" value="DUF3340"/>
    <property type="match status" value="1"/>
</dbReference>
<dbReference type="Pfam" id="PF00595">
    <property type="entry name" value="PDZ"/>
    <property type="match status" value="1"/>
</dbReference>
<keyword evidence="4 5" id="KW-0720">Serine protease</keyword>
<keyword evidence="10" id="KW-1185">Reference proteome</keyword>
<dbReference type="Gene3D" id="3.90.226.10">
    <property type="entry name" value="2-enoyl-CoA Hydratase, Chain A, domain 1"/>
    <property type="match status" value="1"/>
</dbReference>
<dbReference type="InterPro" id="IPR020992">
    <property type="entry name" value="Tail_Prtase_C"/>
</dbReference>
<dbReference type="NCBIfam" id="TIGR00225">
    <property type="entry name" value="prc"/>
    <property type="match status" value="1"/>
</dbReference>
<dbReference type="PANTHER" id="PTHR32060:SF22">
    <property type="entry name" value="CARBOXYL-TERMINAL-PROCESSING PEPTIDASE 3, CHLOROPLASTIC"/>
    <property type="match status" value="1"/>
</dbReference>
<dbReference type="InterPro" id="IPR004447">
    <property type="entry name" value="Peptidase_S41A"/>
</dbReference>
<dbReference type="CDD" id="cd06782">
    <property type="entry name" value="cpPDZ_CPP-like"/>
    <property type="match status" value="1"/>
</dbReference>
<dbReference type="InterPro" id="IPR029045">
    <property type="entry name" value="ClpP/crotonase-like_dom_sf"/>
</dbReference>
<dbReference type="Pfam" id="PF17804">
    <property type="entry name" value="TSP_NTD"/>
    <property type="match status" value="1"/>
</dbReference>
<dbReference type="EMBL" id="CP042436">
    <property type="protein sequence ID" value="QEC61803.1"/>
    <property type="molecule type" value="Genomic_DNA"/>
</dbReference>
<dbReference type="InterPro" id="IPR005151">
    <property type="entry name" value="Tail-specific_protease"/>
</dbReference>
<dbReference type="PANTHER" id="PTHR32060">
    <property type="entry name" value="TAIL-SPECIFIC PROTEASE"/>
    <property type="match status" value="1"/>
</dbReference>
<dbReference type="PROSITE" id="PS51257">
    <property type="entry name" value="PROKAR_LIPOPROTEIN"/>
    <property type="match status" value="1"/>
</dbReference>
<keyword evidence="7" id="KW-0732">Signal</keyword>
<evidence type="ECO:0000313" key="9">
    <source>
        <dbReference type="EMBL" id="QEC61803.1"/>
    </source>
</evidence>
<proteinExistence type="inferred from homology"/>
<feature type="domain" description="PDZ" evidence="8">
    <location>
        <begin position="238"/>
        <end position="315"/>
    </location>
</feature>
<feature type="signal peptide" evidence="7">
    <location>
        <begin position="1"/>
        <end position="19"/>
    </location>
</feature>
<dbReference type="GO" id="GO:0008236">
    <property type="term" value="F:serine-type peptidase activity"/>
    <property type="evidence" value="ECO:0007669"/>
    <property type="project" value="UniProtKB-KW"/>
</dbReference>
<dbReference type="FunFam" id="3.90.226.10:FF:000090">
    <property type="entry name" value="Tail-specific protease"/>
    <property type="match status" value="1"/>
</dbReference>
<accession>A0A5B8URV4</accession>
<dbReference type="PROSITE" id="PS50106">
    <property type="entry name" value="PDZ"/>
    <property type="match status" value="1"/>
</dbReference>
<dbReference type="InterPro" id="IPR001478">
    <property type="entry name" value="PDZ"/>
</dbReference>
<sequence length="716" mass="80053">MFKKVYILLLLGAALACKASPKQHPMVKVAGSNDLTPDAQQSTVCRYVADLITEYNYKKVSLNDSISQVIYNRYIKELDENHNYLLASDLQDFSKFKTVLDDDLKDGNLNDVFYMFNVYQKRYNDRIKYSLAQLDKNFDFTSNDRFTYDRDSSNFFASQAESDKAWTERVKYDLLNLKLTGNDAAKNKETLRKRYENLLSQSNKLNNQDVFQIFMDAFTNAIDPHTNYFSPANAANFNIEMSRSLEGIGATLLSENEYVTIKTIVPGGPADKSHQISPEDRIVGVAQGKTGEFQNVIGWRIDNAIALIRGTKGTIVRLEILPKGSNVASKPKVVEMVREKIILKDQSAKQEIRTYNSNGKTVKIGVISIPAFYIDYNDYKSGNPNYKSTTRDVKLILDTLKRENVDGVVIDLRENGGGSLLEAVDLSGLFIKSGPVVQVRNPNDQIEADNDEDPTISYSGPMAVLVDRFSASASEIFAGAMQDYGRALIIGTQTYGKGTVQNAIDLDRIIKPSATDKLSQSASNKKPIAPGSQSKYGQLNLTIAKFYRISGNSTQHKGVTPDIKFPSLIPLNKYGEDTEPSALPFDVIAKSDYTRVGDFSGVTPKLIQLHDQRMAGSASYKLLMQDIADFQKHDSEKSVSLNEQELKKQRDADEQKSFERDNEKRVALGLKPLKKGEAKPRNEDLDFLKIEAGQILTDYINLGSKYTNTLVPPSQQ</sequence>
<reference evidence="9 10" key="1">
    <citation type="journal article" date="2017" name="Curr. Microbiol.">
        <title>Mucilaginibacter ginsenosidivorans sp. nov., Isolated from Soil of Ginseng Field.</title>
        <authorList>
            <person name="Kim M.M."/>
            <person name="Siddiqi M.Z."/>
            <person name="Im W.T."/>
        </authorList>
    </citation>
    <scope>NUCLEOTIDE SEQUENCE [LARGE SCALE GENOMIC DNA]</scope>
    <source>
        <strain evidence="9 10">Gsoil 3017</strain>
    </source>
</reference>
<dbReference type="SMART" id="SM00228">
    <property type="entry name" value="PDZ"/>
    <property type="match status" value="1"/>
</dbReference>
<evidence type="ECO:0000313" key="10">
    <source>
        <dbReference type="Proteomes" id="UP000321479"/>
    </source>
</evidence>
<dbReference type="SUPFAM" id="SSF52096">
    <property type="entry name" value="ClpP/crotonase"/>
    <property type="match status" value="1"/>
</dbReference>
<dbReference type="OrthoDB" id="9812068at2"/>
<dbReference type="Pfam" id="PF03572">
    <property type="entry name" value="Peptidase_S41"/>
    <property type="match status" value="1"/>
</dbReference>
<dbReference type="CDD" id="cd07560">
    <property type="entry name" value="Peptidase_S41_CPP"/>
    <property type="match status" value="1"/>
</dbReference>
<evidence type="ECO:0000256" key="5">
    <source>
        <dbReference type="RuleBase" id="RU004404"/>
    </source>
</evidence>
<dbReference type="KEGG" id="mgin:FRZ54_04120"/>
<dbReference type="GO" id="GO:0030288">
    <property type="term" value="C:outer membrane-bounded periplasmic space"/>
    <property type="evidence" value="ECO:0007669"/>
    <property type="project" value="TreeGrafter"/>
</dbReference>
<evidence type="ECO:0000259" key="8">
    <source>
        <dbReference type="PROSITE" id="PS50106"/>
    </source>
</evidence>
<dbReference type="GO" id="GO:0004175">
    <property type="term" value="F:endopeptidase activity"/>
    <property type="evidence" value="ECO:0007669"/>
    <property type="project" value="TreeGrafter"/>
</dbReference>
<comment type="similarity">
    <text evidence="1 5">Belongs to the peptidase S41A family.</text>
</comment>
<dbReference type="RefSeq" id="WP_147030380.1">
    <property type="nucleotide sequence ID" value="NZ_CP042436.1"/>
</dbReference>
<evidence type="ECO:0000256" key="6">
    <source>
        <dbReference type="SAM" id="MobiDB-lite"/>
    </source>
</evidence>
<keyword evidence="2 5" id="KW-0645">Protease</keyword>
<feature type="chain" id="PRO_5023033157" evidence="7">
    <location>
        <begin position="20"/>
        <end position="716"/>
    </location>
</feature>
<protein>
    <submittedName>
        <fullName evidence="9">Tail-specific protease</fullName>
    </submittedName>
</protein>